<dbReference type="EMBL" id="CM001487">
    <property type="protein sequence ID" value="EIM56087.1"/>
    <property type="molecule type" value="Genomic_DNA"/>
</dbReference>
<dbReference type="HOGENOM" id="CLU_114002_0_0_9"/>
<keyword evidence="1" id="KW-0472">Membrane</keyword>
<reference evidence="2 3" key="1">
    <citation type="submission" date="2010-08" db="EMBL/GenBank/DDBJ databases">
        <authorList>
            <consortium name="US DOE Joint Genome Institute (JGI-PGF)"/>
            <person name="Lucas S."/>
            <person name="Copeland A."/>
            <person name="Lapidus A."/>
            <person name="Cheng J.-F."/>
            <person name="Bruce D."/>
            <person name="Goodwin L."/>
            <person name="Pitluck S."/>
            <person name="Land M.L."/>
            <person name="Hauser L."/>
            <person name="Chang Y.-J."/>
            <person name="Anderson I.J."/>
            <person name="Johnson E."/>
            <person name="Mulhopadhyay B."/>
            <person name="Kyrpides N."/>
            <person name="Woyke T.J."/>
        </authorList>
    </citation>
    <scope>NUCLEOTIDE SEQUENCE [LARGE SCALE GENOMIC DNA]</scope>
    <source>
        <strain evidence="2 3">6</strain>
    </source>
</reference>
<reference evidence="2 3" key="2">
    <citation type="submission" date="2012-02" db="EMBL/GenBank/DDBJ databases">
        <title>Improved High-Quality Draft sequence of Eubacterium cellulosolvens 6.</title>
        <authorList>
            <consortium name="US DOE Joint Genome Institute"/>
            <person name="Lucas S."/>
            <person name="Han J."/>
            <person name="Lapidus A."/>
            <person name="Cheng J.-F."/>
            <person name="Goodwin L."/>
            <person name="Pitluck S."/>
            <person name="Peters L."/>
            <person name="Mikhailova N."/>
            <person name="Gu W."/>
            <person name="Detter J.C."/>
            <person name="Han C."/>
            <person name="Tapia R."/>
            <person name="Land M."/>
            <person name="Hauser L."/>
            <person name="Kyrpides N."/>
            <person name="Ivanova N."/>
            <person name="Pagani I."/>
            <person name="Johnson E."/>
            <person name="Mukhopadhyay B."/>
            <person name="Anderson I."/>
            <person name="Woyke T."/>
        </authorList>
    </citation>
    <scope>NUCLEOTIDE SEQUENCE [LARGE SCALE GENOMIC DNA]</scope>
    <source>
        <strain evidence="2 3">6</strain>
    </source>
</reference>
<keyword evidence="1" id="KW-1133">Transmembrane helix</keyword>
<sequence length="190" mass="22038">MKIKKGEYGYIRSQKKIRVIRTIVAFAFDFAIFFLGLYLNKGDRRNIYSIIAAVGCIPAAMSLVSAVMICMRKPMQEKLFQEIRNRAGDLRMLYELYLTTQEKNLFLDAVTVCGEYITGYTSEKVKPGHIREIEAHIRRSALKEGYKETVKIFDNKNSFLDRVDQLREKKENLAMDRDPELENLLKVLAI</sequence>
<evidence type="ECO:0000313" key="3">
    <source>
        <dbReference type="Proteomes" id="UP000005753"/>
    </source>
</evidence>
<dbReference type="Proteomes" id="UP000005753">
    <property type="component" value="Chromosome"/>
</dbReference>
<name>I5AQL4_EUBC6</name>
<keyword evidence="1" id="KW-0812">Transmembrane</keyword>
<evidence type="ECO:0000256" key="1">
    <source>
        <dbReference type="SAM" id="Phobius"/>
    </source>
</evidence>
<dbReference type="AlphaFoldDB" id="I5AQL4"/>
<evidence type="ECO:0000313" key="2">
    <source>
        <dbReference type="EMBL" id="EIM56087.1"/>
    </source>
</evidence>
<dbReference type="OrthoDB" id="9783125at2"/>
<proteinExistence type="predicted"/>
<dbReference type="STRING" id="633697.EubceDRAFT1_0227"/>
<dbReference type="eggNOG" id="ENOG5032XN3">
    <property type="taxonomic scope" value="Bacteria"/>
</dbReference>
<feature type="transmembrane region" description="Helical" evidence="1">
    <location>
        <begin position="46"/>
        <end position="71"/>
    </location>
</feature>
<accession>I5AQL4</accession>
<feature type="transmembrane region" description="Helical" evidence="1">
    <location>
        <begin position="20"/>
        <end position="40"/>
    </location>
</feature>
<keyword evidence="3" id="KW-1185">Reference proteome</keyword>
<organism evidence="2 3">
    <name type="scientific">Eubacterium cellulosolvens (strain ATCC 43171 / JCM 9499 / 6)</name>
    <name type="common">Cillobacterium cellulosolvens</name>
    <dbReference type="NCBI Taxonomy" id="633697"/>
    <lineage>
        <taxon>Bacteria</taxon>
        <taxon>Bacillati</taxon>
        <taxon>Bacillota</taxon>
        <taxon>Clostridia</taxon>
        <taxon>Eubacteriales</taxon>
        <taxon>Eubacteriaceae</taxon>
        <taxon>Eubacterium</taxon>
    </lineage>
</organism>
<gene>
    <name evidence="2" type="ORF">EubceDRAFT1_0227</name>
</gene>
<protein>
    <submittedName>
        <fullName evidence="2">Uncharacterized protein</fullName>
    </submittedName>
</protein>